<proteinExistence type="inferred from homology"/>
<organism evidence="3 4">
    <name type="scientific">Candidatus Opimibacter skivensis</name>
    <dbReference type="NCBI Taxonomy" id="2982028"/>
    <lineage>
        <taxon>Bacteria</taxon>
        <taxon>Pseudomonadati</taxon>
        <taxon>Bacteroidota</taxon>
        <taxon>Saprospiria</taxon>
        <taxon>Saprospirales</taxon>
        <taxon>Saprospiraceae</taxon>
        <taxon>Candidatus Opimibacter</taxon>
    </lineage>
</organism>
<dbReference type="Pfam" id="PF08327">
    <property type="entry name" value="AHSA1"/>
    <property type="match status" value="1"/>
</dbReference>
<name>A0A9D7XQ61_9BACT</name>
<dbReference type="InterPro" id="IPR023393">
    <property type="entry name" value="START-like_dom_sf"/>
</dbReference>
<comment type="similarity">
    <text evidence="1">Belongs to the AHA1 family.</text>
</comment>
<evidence type="ECO:0000256" key="1">
    <source>
        <dbReference type="ARBA" id="ARBA00006817"/>
    </source>
</evidence>
<evidence type="ECO:0000313" key="3">
    <source>
        <dbReference type="EMBL" id="MBK9982721.1"/>
    </source>
</evidence>
<protein>
    <submittedName>
        <fullName evidence="3">SRPBCC domain-containing protein</fullName>
    </submittedName>
</protein>
<dbReference type="SUPFAM" id="SSF55961">
    <property type="entry name" value="Bet v1-like"/>
    <property type="match status" value="1"/>
</dbReference>
<evidence type="ECO:0000259" key="2">
    <source>
        <dbReference type="Pfam" id="PF08327"/>
    </source>
</evidence>
<dbReference type="Proteomes" id="UP000808337">
    <property type="component" value="Unassembled WGS sequence"/>
</dbReference>
<accession>A0A9D7XQ61</accession>
<comment type="caution">
    <text evidence="3">The sequence shown here is derived from an EMBL/GenBank/DDBJ whole genome shotgun (WGS) entry which is preliminary data.</text>
</comment>
<reference evidence="3 4" key="1">
    <citation type="submission" date="2020-10" db="EMBL/GenBank/DDBJ databases">
        <title>Connecting structure to function with the recovery of over 1000 high-quality activated sludge metagenome-assembled genomes encoding full-length rRNA genes using long-read sequencing.</title>
        <authorList>
            <person name="Singleton C.M."/>
            <person name="Petriglieri F."/>
            <person name="Kristensen J.M."/>
            <person name="Kirkegaard R.H."/>
            <person name="Michaelsen T.Y."/>
            <person name="Andersen M.H."/>
            <person name="Karst S.M."/>
            <person name="Dueholm M.S."/>
            <person name="Nielsen P.H."/>
            <person name="Albertsen M."/>
        </authorList>
    </citation>
    <scope>NUCLEOTIDE SEQUENCE [LARGE SCALE GENOMIC DNA]</scope>
    <source>
        <strain evidence="3">Ribe_18-Q3-R11-54_MAXAC.273</strain>
    </source>
</reference>
<dbReference type="AlphaFoldDB" id="A0A9D7XQ61"/>
<dbReference type="Gene3D" id="3.30.530.20">
    <property type="match status" value="1"/>
</dbReference>
<dbReference type="EMBL" id="JADKGY010000006">
    <property type="protein sequence ID" value="MBK9982721.1"/>
    <property type="molecule type" value="Genomic_DNA"/>
</dbReference>
<evidence type="ECO:0000313" key="4">
    <source>
        <dbReference type="Proteomes" id="UP000808337"/>
    </source>
</evidence>
<feature type="domain" description="Activator of Hsp90 ATPase homologue 1/2-like C-terminal" evidence="2">
    <location>
        <begin position="15"/>
        <end position="149"/>
    </location>
</feature>
<gene>
    <name evidence="3" type="ORF">IPP15_09910</name>
</gene>
<sequence>MEKNLFVKDSITIEAPSSRVWDALINPEQTKKYMFGCETVSDWKIGSPLLWKGNYEGQDMVFVKGNIVDFQPEKILAYTTIDPNNPAIADIPENYLTVTYTLEEKNGSTELTISQGDYSKVDDGEKRYADTVEGGGWTSILEAIKMLLEENKVREDDF</sequence>
<dbReference type="InterPro" id="IPR013538">
    <property type="entry name" value="ASHA1/2-like_C"/>
</dbReference>